<evidence type="ECO:0000313" key="2">
    <source>
        <dbReference type="Proteomes" id="UP000887564"/>
    </source>
</evidence>
<organism evidence="2 3">
    <name type="scientific">Parascaris equorum</name>
    <name type="common">Equine roundworm</name>
    <dbReference type="NCBI Taxonomy" id="6256"/>
    <lineage>
        <taxon>Eukaryota</taxon>
        <taxon>Metazoa</taxon>
        <taxon>Ecdysozoa</taxon>
        <taxon>Nematoda</taxon>
        <taxon>Chromadorea</taxon>
        <taxon>Rhabditida</taxon>
        <taxon>Spirurina</taxon>
        <taxon>Ascaridomorpha</taxon>
        <taxon>Ascaridoidea</taxon>
        <taxon>Ascarididae</taxon>
        <taxon>Parascaris</taxon>
    </lineage>
</organism>
<sequence length="68" mass="7414">MAGAVSRPPVDESGCSTRPRLRDDAPTAIAQRLEDLDECEDVYLGFCRNGGTCKITTDIAHRYIPVCS</sequence>
<dbReference type="Proteomes" id="UP000887564">
    <property type="component" value="Unplaced"/>
</dbReference>
<accession>A0A914S4F7</accession>
<protein>
    <submittedName>
        <fullName evidence="3">Uncharacterized protein</fullName>
    </submittedName>
</protein>
<evidence type="ECO:0000313" key="3">
    <source>
        <dbReference type="WBParaSite" id="PEQ_0001203901-mRNA-1"/>
    </source>
</evidence>
<dbReference type="AlphaFoldDB" id="A0A914S4F7"/>
<evidence type="ECO:0000256" key="1">
    <source>
        <dbReference type="SAM" id="MobiDB-lite"/>
    </source>
</evidence>
<name>A0A914S4F7_PAREQ</name>
<keyword evidence="2" id="KW-1185">Reference proteome</keyword>
<dbReference type="WBParaSite" id="PEQ_0001203901-mRNA-1">
    <property type="protein sequence ID" value="PEQ_0001203901-mRNA-1"/>
    <property type="gene ID" value="PEQ_0001203901"/>
</dbReference>
<reference evidence="3" key="1">
    <citation type="submission" date="2022-11" db="UniProtKB">
        <authorList>
            <consortium name="WormBaseParasite"/>
        </authorList>
    </citation>
    <scope>IDENTIFICATION</scope>
</reference>
<proteinExistence type="predicted"/>
<feature type="region of interest" description="Disordered" evidence="1">
    <location>
        <begin position="1"/>
        <end position="21"/>
    </location>
</feature>